<proteinExistence type="predicted"/>
<protein>
    <submittedName>
        <fullName evidence="1">Uncharacterized protein</fullName>
    </submittedName>
</protein>
<dbReference type="RefSeq" id="WP_152823755.1">
    <property type="nucleotide sequence ID" value="NZ_WHUT02000001.1"/>
</dbReference>
<evidence type="ECO:0000313" key="2">
    <source>
        <dbReference type="Proteomes" id="UP000484076"/>
    </source>
</evidence>
<keyword evidence="2" id="KW-1185">Reference proteome</keyword>
<comment type="caution">
    <text evidence="1">The sequence shown here is derived from an EMBL/GenBank/DDBJ whole genome shotgun (WGS) entry which is preliminary data.</text>
</comment>
<accession>A0A8X8GXN0</accession>
<organism evidence="1 2">
    <name type="scientific">Fertoeibacter niger</name>
    <dbReference type="NCBI Taxonomy" id="2656921"/>
    <lineage>
        <taxon>Bacteria</taxon>
        <taxon>Pseudomonadati</taxon>
        <taxon>Pseudomonadota</taxon>
        <taxon>Alphaproteobacteria</taxon>
        <taxon>Rhodobacterales</taxon>
        <taxon>Paracoccaceae</taxon>
        <taxon>Fertoeibacter</taxon>
    </lineage>
</organism>
<gene>
    <name evidence="1" type="ORF">GEU84_001655</name>
</gene>
<dbReference type="Proteomes" id="UP000484076">
    <property type="component" value="Unassembled WGS sequence"/>
</dbReference>
<dbReference type="EMBL" id="WHUT02000001">
    <property type="protein sequence ID" value="NUB43075.1"/>
    <property type="molecule type" value="Genomic_DNA"/>
</dbReference>
<name>A0A8X8GXN0_9RHOB</name>
<reference evidence="1" key="1">
    <citation type="submission" date="2020-05" db="EMBL/GenBank/DDBJ databases">
        <title>Fertoebacter nigrum gen. nov., sp. nov., a new member of the family Rhodobacteraceae.</title>
        <authorList>
            <person name="Szuroczki S."/>
            <person name="Abbaszade G."/>
            <person name="Buni D."/>
            <person name="Schumann P."/>
            <person name="Toth E."/>
        </authorList>
    </citation>
    <scope>NUCLEOTIDE SEQUENCE</scope>
    <source>
        <strain evidence="1">RG-N-1a</strain>
    </source>
</reference>
<evidence type="ECO:0000313" key="1">
    <source>
        <dbReference type="EMBL" id="NUB43075.1"/>
    </source>
</evidence>
<dbReference type="AlphaFoldDB" id="A0A8X8GXN0"/>
<sequence length="101" mass="10530">MAACHSILSTLPPAALAERLATLRAAHPGWDAAVWFSRVIPASDAGPLPGAKSTASYCWQKDPDLFGVFARAIPAALHAAFPSASLLLIDEDGTGEPIPRP</sequence>